<dbReference type="SUPFAM" id="SSF51735">
    <property type="entry name" value="NAD(P)-binding Rossmann-fold domains"/>
    <property type="match status" value="1"/>
</dbReference>
<evidence type="ECO:0000313" key="4">
    <source>
        <dbReference type="Proteomes" id="UP001304769"/>
    </source>
</evidence>
<sequence>MATLETSGYARGTVLVTGGAGFIGCAISSALVDAFDRVVVVDNLHPQIHASGERPAELADGAELIVGDVADADTWDRVLAEVTPDVVIHLAAETGTGQSLEESTRHALVNVVGTSQLLDGLNRHGKLPRRIVLSSSRAVYGEGAWRRADGTQYYPGQRTSETLDQAQWDFPASEPTAMRAADVAPAPVSVYGATKLAQENVLQTWAKAYGVETVVLRLQNVYGPGQSLINPYTGIMSLFCRMAMGGKSIPLYEDGQVRRDFILIDDVAAAIVAGATSETVSGQPIDIGSGEFQTIGTAAEIIARHYGAPAPHVTGQYRQGDVRHAWADVTAAKEILGWEPRFSLEQGIERLATWIDAQPGVQPA</sequence>
<protein>
    <submittedName>
        <fullName evidence="3">GDP-mannose 4,6-dehydratase</fullName>
        <ecNumber evidence="3">4.2.1.47</ecNumber>
    </submittedName>
</protein>
<proteinExistence type="inferred from homology"/>
<reference evidence="3 4" key="1">
    <citation type="submission" date="2023-12" db="EMBL/GenBank/DDBJ databases">
        <title>Sinomonas terricola sp. nov, isolated from litchi orchard soil in Guangdong, PR China.</title>
        <authorList>
            <person name="Jiaxin W."/>
            <person name="Yang Z."/>
            <person name="Honghui Z."/>
        </authorList>
    </citation>
    <scope>NUCLEOTIDE SEQUENCE [LARGE SCALE GENOMIC DNA]</scope>
    <source>
        <strain evidence="3 4">JGH33</strain>
    </source>
</reference>
<dbReference type="Pfam" id="PF01370">
    <property type="entry name" value="Epimerase"/>
    <property type="match status" value="1"/>
</dbReference>
<dbReference type="EC" id="4.2.1.47" evidence="3"/>
<gene>
    <name evidence="3" type="ORF">SPF06_14890</name>
</gene>
<dbReference type="EMBL" id="JAYGGQ010000012">
    <property type="protein sequence ID" value="MEA5456020.1"/>
    <property type="molecule type" value="Genomic_DNA"/>
</dbReference>
<keyword evidence="3" id="KW-0456">Lyase</keyword>
<dbReference type="Gene3D" id="3.40.50.720">
    <property type="entry name" value="NAD(P)-binding Rossmann-like Domain"/>
    <property type="match status" value="1"/>
</dbReference>
<comment type="caution">
    <text evidence="3">The sequence shown here is derived from an EMBL/GenBank/DDBJ whole genome shotgun (WGS) entry which is preliminary data.</text>
</comment>
<dbReference type="GO" id="GO:0008446">
    <property type="term" value="F:GDP-mannose 4,6-dehydratase activity"/>
    <property type="evidence" value="ECO:0007669"/>
    <property type="project" value="UniProtKB-EC"/>
</dbReference>
<dbReference type="Proteomes" id="UP001304769">
    <property type="component" value="Unassembled WGS sequence"/>
</dbReference>
<organism evidence="3 4">
    <name type="scientific">Sinomonas terricola</name>
    <dbReference type="NCBI Taxonomy" id="3110330"/>
    <lineage>
        <taxon>Bacteria</taxon>
        <taxon>Bacillati</taxon>
        <taxon>Actinomycetota</taxon>
        <taxon>Actinomycetes</taxon>
        <taxon>Micrococcales</taxon>
        <taxon>Micrococcaceae</taxon>
        <taxon>Sinomonas</taxon>
    </lineage>
</organism>
<dbReference type="RefSeq" id="WP_323279915.1">
    <property type="nucleotide sequence ID" value="NZ_JAYGGQ010000012.1"/>
</dbReference>
<dbReference type="PANTHER" id="PTHR43000">
    <property type="entry name" value="DTDP-D-GLUCOSE 4,6-DEHYDRATASE-RELATED"/>
    <property type="match status" value="1"/>
</dbReference>
<evidence type="ECO:0000256" key="1">
    <source>
        <dbReference type="ARBA" id="ARBA00007637"/>
    </source>
</evidence>
<accession>A0ABU5T910</accession>
<evidence type="ECO:0000313" key="3">
    <source>
        <dbReference type="EMBL" id="MEA5456020.1"/>
    </source>
</evidence>
<comment type="similarity">
    <text evidence="1">Belongs to the NAD(P)-dependent epimerase/dehydratase family.</text>
</comment>
<name>A0ABU5T910_9MICC</name>
<keyword evidence="4" id="KW-1185">Reference proteome</keyword>
<dbReference type="InterPro" id="IPR036291">
    <property type="entry name" value="NAD(P)-bd_dom_sf"/>
</dbReference>
<feature type="domain" description="NAD-dependent epimerase/dehydratase" evidence="2">
    <location>
        <begin position="14"/>
        <end position="288"/>
    </location>
</feature>
<dbReference type="InterPro" id="IPR001509">
    <property type="entry name" value="Epimerase_deHydtase"/>
</dbReference>
<evidence type="ECO:0000259" key="2">
    <source>
        <dbReference type="Pfam" id="PF01370"/>
    </source>
</evidence>